<evidence type="ECO:0000256" key="8">
    <source>
        <dbReference type="SAM" id="Phobius"/>
    </source>
</evidence>
<evidence type="ECO:0000256" key="3">
    <source>
        <dbReference type="ARBA" id="ARBA00022840"/>
    </source>
</evidence>
<feature type="domain" description="Kinesin motor" evidence="9">
    <location>
        <begin position="322"/>
        <end position="609"/>
    </location>
</feature>
<keyword evidence="5 7" id="KW-0505">Motor protein</keyword>
<dbReference type="Proteomes" id="UP000245207">
    <property type="component" value="Unassembled WGS sequence"/>
</dbReference>
<proteinExistence type="inferred from homology"/>
<evidence type="ECO:0000256" key="7">
    <source>
        <dbReference type="PROSITE-ProRule" id="PRU00283"/>
    </source>
</evidence>
<dbReference type="GO" id="GO:0003777">
    <property type="term" value="F:microtubule motor activity"/>
    <property type="evidence" value="ECO:0007669"/>
    <property type="project" value="InterPro"/>
</dbReference>
<name>A0A2U1NG58_ARTAN</name>
<evidence type="ECO:0000256" key="1">
    <source>
        <dbReference type="ARBA" id="ARBA00022701"/>
    </source>
</evidence>
<dbReference type="InterPro" id="IPR027417">
    <property type="entry name" value="P-loop_NTPase"/>
</dbReference>
<organism evidence="10 11">
    <name type="scientific">Artemisia annua</name>
    <name type="common">Sweet wormwood</name>
    <dbReference type="NCBI Taxonomy" id="35608"/>
    <lineage>
        <taxon>Eukaryota</taxon>
        <taxon>Viridiplantae</taxon>
        <taxon>Streptophyta</taxon>
        <taxon>Embryophyta</taxon>
        <taxon>Tracheophyta</taxon>
        <taxon>Spermatophyta</taxon>
        <taxon>Magnoliopsida</taxon>
        <taxon>eudicotyledons</taxon>
        <taxon>Gunneridae</taxon>
        <taxon>Pentapetalae</taxon>
        <taxon>asterids</taxon>
        <taxon>campanulids</taxon>
        <taxon>Asterales</taxon>
        <taxon>Asteraceae</taxon>
        <taxon>Asteroideae</taxon>
        <taxon>Anthemideae</taxon>
        <taxon>Artemisiinae</taxon>
        <taxon>Artemisia</taxon>
    </lineage>
</organism>
<gene>
    <name evidence="10" type="ORF">CTI12_AA270700</name>
</gene>
<dbReference type="InterPro" id="IPR001752">
    <property type="entry name" value="Kinesin_motor_dom"/>
</dbReference>
<dbReference type="EMBL" id="PKPP01002894">
    <property type="protein sequence ID" value="PWA72497.1"/>
    <property type="molecule type" value="Genomic_DNA"/>
</dbReference>
<comment type="caution">
    <text evidence="10">The sequence shown here is derived from an EMBL/GenBank/DDBJ whole genome shotgun (WGS) entry which is preliminary data.</text>
</comment>
<dbReference type="GO" id="GO:0007018">
    <property type="term" value="P:microtubule-based movement"/>
    <property type="evidence" value="ECO:0007669"/>
    <property type="project" value="InterPro"/>
</dbReference>
<dbReference type="InterPro" id="IPR044986">
    <property type="entry name" value="KIF15/KIN-12"/>
</dbReference>
<dbReference type="OrthoDB" id="3176171at2759"/>
<evidence type="ECO:0000256" key="2">
    <source>
        <dbReference type="ARBA" id="ARBA00022741"/>
    </source>
</evidence>
<evidence type="ECO:0000256" key="4">
    <source>
        <dbReference type="ARBA" id="ARBA00023054"/>
    </source>
</evidence>
<keyword evidence="3 7" id="KW-0067">ATP-binding</keyword>
<accession>A0A2U1NG58</accession>
<dbReference type="PROSITE" id="PS50067">
    <property type="entry name" value="KINESIN_MOTOR_2"/>
    <property type="match status" value="1"/>
</dbReference>
<dbReference type="GO" id="GO:0005524">
    <property type="term" value="F:ATP binding"/>
    <property type="evidence" value="ECO:0007669"/>
    <property type="project" value="UniProtKB-UniRule"/>
</dbReference>
<evidence type="ECO:0000259" key="9">
    <source>
        <dbReference type="PROSITE" id="PS50067"/>
    </source>
</evidence>
<dbReference type="GO" id="GO:0005874">
    <property type="term" value="C:microtubule"/>
    <property type="evidence" value="ECO:0007669"/>
    <property type="project" value="UniProtKB-KW"/>
</dbReference>
<evidence type="ECO:0000256" key="5">
    <source>
        <dbReference type="ARBA" id="ARBA00023175"/>
    </source>
</evidence>
<evidence type="ECO:0000256" key="6">
    <source>
        <dbReference type="ARBA" id="ARBA00034488"/>
    </source>
</evidence>
<dbReference type="Pfam" id="PF00225">
    <property type="entry name" value="Kinesin"/>
    <property type="match status" value="1"/>
</dbReference>
<feature type="transmembrane region" description="Helical" evidence="8">
    <location>
        <begin position="522"/>
        <end position="542"/>
    </location>
</feature>
<keyword evidence="4" id="KW-0175">Coiled coil</keyword>
<dbReference type="Gene3D" id="3.40.850.10">
    <property type="entry name" value="Kinesin motor domain"/>
    <property type="match status" value="1"/>
</dbReference>
<keyword evidence="8" id="KW-0472">Membrane</keyword>
<keyword evidence="11" id="KW-1185">Reference proteome</keyword>
<dbReference type="PANTHER" id="PTHR37739">
    <property type="entry name" value="KINESIN-LIKE PROTEIN KIN-12D"/>
    <property type="match status" value="1"/>
</dbReference>
<keyword evidence="8" id="KW-1133">Transmembrane helix</keyword>
<reference evidence="10 11" key="1">
    <citation type="journal article" date="2018" name="Mol. Plant">
        <title>The genome of Artemisia annua provides insight into the evolution of Asteraceae family and artemisinin biosynthesis.</title>
        <authorList>
            <person name="Shen Q."/>
            <person name="Zhang L."/>
            <person name="Liao Z."/>
            <person name="Wang S."/>
            <person name="Yan T."/>
            <person name="Shi P."/>
            <person name="Liu M."/>
            <person name="Fu X."/>
            <person name="Pan Q."/>
            <person name="Wang Y."/>
            <person name="Lv Z."/>
            <person name="Lu X."/>
            <person name="Zhang F."/>
            <person name="Jiang W."/>
            <person name="Ma Y."/>
            <person name="Chen M."/>
            <person name="Hao X."/>
            <person name="Li L."/>
            <person name="Tang Y."/>
            <person name="Lv G."/>
            <person name="Zhou Y."/>
            <person name="Sun X."/>
            <person name="Brodelius P.E."/>
            <person name="Rose J.K.C."/>
            <person name="Tang K."/>
        </authorList>
    </citation>
    <scope>NUCLEOTIDE SEQUENCE [LARGE SCALE GENOMIC DNA]</scope>
    <source>
        <strain evidence="11">cv. Huhao1</strain>
        <tissue evidence="10">Leaf</tissue>
    </source>
</reference>
<keyword evidence="1" id="KW-0493">Microtubule</keyword>
<evidence type="ECO:0000313" key="10">
    <source>
        <dbReference type="EMBL" id="PWA72497.1"/>
    </source>
</evidence>
<sequence length="609" mass="69384">MTFGLLLLQRFGAFHDGAIYGIRILGFQDGAFQEGAFLDVSLLLLGYAGWFWVRLYGSSWFRIFASRLWIVVHDVGLLIWRVHPGYVGLGEWKSSEYPIDSEDLSSDSDSSSISSNSIEYHEWESRVVQYNQHTDRILEDVIINYPNLVIQDQPSRARRVYRDRERERVKLYLDWGVEGVRKVTGAVTQLGWMFITGWFSSLSIPPACLDVKSDGWYGFSGRNIVDGRYCRSCEGDDGELVCLQVEWGVRWREYIFDPGLTRAKIRNEAKNGNGNVNAPRSCRTVGRGVSSGHSDVNSTRNTLSKIEVPHFELKEDPSFSMNPNVLITIRPLNYMELSTQGYKWCLKQESAQTLTFVGHPKSRFTFDHVVCETIDQETLFRMVGLPMVENCLSGYNSCIFAYGQTGSGKTHTMLGEINELEVKPSPYWGMIPRMFESLFARIIMEEESRVDERLAYTSKCSYLEIYNEQITDLLDPSSTNLQLRENVKKGVYVENLTEFEVHTVRDILRLLIRVFIRSIDEVALTSCLYISLLIFVVIVIRWGKDSTSNLHFARLNLVDLPGSERQKTSGAEGERLKEAANINKSLSTLGTTGKMDEAYRLGTGSKWVT</sequence>
<dbReference type="STRING" id="35608.A0A2U1NG58"/>
<dbReference type="SUPFAM" id="SSF52540">
    <property type="entry name" value="P-loop containing nucleoside triphosphate hydrolases"/>
    <property type="match status" value="1"/>
</dbReference>
<keyword evidence="8" id="KW-0812">Transmembrane</keyword>
<evidence type="ECO:0000313" key="11">
    <source>
        <dbReference type="Proteomes" id="UP000245207"/>
    </source>
</evidence>
<dbReference type="GO" id="GO:0008017">
    <property type="term" value="F:microtubule binding"/>
    <property type="evidence" value="ECO:0007669"/>
    <property type="project" value="InterPro"/>
</dbReference>
<dbReference type="InterPro" id="IPR036961">
    <property type="entry name" value="Kinesin_motor_dom_sf"/>
</dbReference>
<dbReference type="PRINTS" id="PR00380">
    <property type="entry name" value="KINESINHEAVY"/>
</dbReference>
<dbReference type="AlphaFoldDB" id="A0A2U1NG58"/>
<dbReference type="SMART" id="SM00129">
    <property type="entry name" value="KISc"/>
    <property type="match status" value="1"/>
</dbReference>
<comment type="similarity">
    <text evidence="6">Belongs to the TRAFAC class myosin-kinesin ATPase superfamily. Kinesin family. KIN-12 subfamily.</text>
</comment>
<protein>
    <submittedName>
        <fullName evidence="10">Kinesin motor domain-containing protein</fullName>
    </submittedName>
</protein>
<feature type="binding site" evidence="7">
    <location>
        <begin position="403"/>
        <end position="410"/>
    </location>
    <ligand>
        <name>ATP</name>
        <dbReference type="ChEBI" id="CHEBI:30616"/>
    </ligand>
</feature>
<keyword evidence="2 7" id="KW-0547">Nucleotide-binding</keyword>
<dbReference type="PANTHER" id="PTHR37739:SF8">
    <property type="entry name" value="KINESIN-LIKE PROTEIN KIN-12D"/>
    <property type="match status" value="1"/>
</dbReference>